<proteinExistence type="predicted"/>
<dbReference type="InParanoid" id="A0A1V9WZR2"/>
<organism evidence="1 2">
    <name type="scientific">Tropilaelaps mercedesae</name>
    <dbReference type="NCBI Taxonomy" id="418985"/>
    <lineage>
        <taxon>Eukaryota</taxon>
        <taxon>Metazoa</taxon>
        <taxon>Ecdysozoa</taxon>
        <taxon>Arthropoda</taxon>
        <taxon>Chelicerata</taxon>
        <taxon>Arachnida</taxon>
        <taxon>Acari</taxon>
        <taxon>Parasitiformes</taxon>
        <taxon>Mesostigmata</taxon>
        <taxon>Gamasina</taxon>
        <taxon>Dermanyssoidea</taxon>
        <taxon>Laelapidae</taxon>
        <taxon>Tropilaelaps</taxon>
    </lineage>
</organism>
<reference evidence="1 2" key="1">
    <citation type="journal article" date="2017" name="Gigascience">
        <title>Draft genome of the honey bee ectoparasitic mite, Tropilaelaps mercedesae, is shaped by the parasitic life history.</title>
        <authorList>
            <person name="Dong X."/>
            <person name="Armstrong S.D."/>
            <person name="Xia D."/>
            <person name="Makepeace B.L."/>
            <person name="Darby A.C."/>
            <person name="Kadowaki T."/>
        </authorList>
    </citation>
    <scope>NUCLEOTIDE SEQUENCE [LARGE SCALE GENOMIC DNA]</scope>
    <source>
        <strain evidence="1">Wuxi-XJTLU</strain>
    </source>
</reference>
<dbReference type="EMBL" id="MNPL01031406">
    <property type="protein sequence ID" value="OQR66693.1"/>
    <property type="molecule type" value="Genomic_DNA"/>
</dbReference>
<dbReference type="Proteomes" id="UP000192247">
    <property type="component" value="Unassembled WGS sequence"/>
</dbReference>
<protein>
    <submittedName>
        <fullName evidence="1">Peptidase M20 domain-containing protein 2-like</fullName>
    </submittedName>
</protein>
<gene>
    <name evidence="1" type="ORF">BIW11_04943</name>
</gene>
<evidence type="ECO:0000313" key="2">
    <source>
        <dbReference type="Proteomes" id="UP000192247"/>
    </source>
</evidence>
<evidence type="ECO:0000313" key="1">
    <source>
        <dbReference type="EMBL" id="OQR66693.1"/>
    </source>
</evidence>
<comment type="caution">
    <text evidence="1">The sequence shown here is derived from an EMBL/GenBank/DDBJ whole genome shotgun (WGS) entry which is preliminary data.</text>
</comment>
<dbReference type="OrthoDB" id="6119954at2759"/>
<sequence>MEPIVKGIVDQEFAKRRPELEDISIQIRGRRELALNEVFAHNFLSAFLERNGFAVQRNFVLPTDFIGESDTPAGTI</sequence>
<accession>A0A1V9WZR2</accession>
<dbReference type="Gene3D" id="3.40.630.10">
    <property type="entry name" value="Zn peptidases"/>
    <property type="match status" value="1"/>
</dbReference>
<name>A0A1V9WZR2_9ACAR</name>
<dbReference type="AlphaFoldDB" id="A0A1V9WZR2"/>
<keyword evidence="2" id="KW-1185">Reference proteome</keyword>